<dbReference type="KEGG" id="hir:HETIRDRAFT_315871"/>
<evidence type="ECO:0008006" key="4">
    <source>
        <dbReference type="Google" id="ProtNLM"/>
    </source>
</evidence>
<reference evidence="2 3" key="1">
    <citation type="journal article" date="2012" name="New Phytol.">
        <title>Insight into trade-off between wood decay and parasitism from the genome of a fungal forest pathogen.</title>
        <authorList>
            <person name="Olson A."/>
            <person name="Aerts A."/>
            <person name="Asiegbu F."/>
            <person name="Belbahri L."/>
            <person name="Bouzid O."/>
            <person name="Broberg A."/>
            <person name="Canback B."/>
            <person name="Coutinho P.M."/>
            <person name="Cullen D."/>
            <person name="Dalman K."/>
            <person name="Deflorio G."/>
            <person name="van Diepen L.T."/>
            <person name="Dunand C."/>
            <person name="Duplessis S."/>
            <person name="Durling M."/>
            <person name="Gonthier P."/>
            <person name="Grimwood J."/>
            <person name="Fossdal C.G."/>
            <person name="Hansson D."/>
            <person name="Henrissat B."/>
            <person name="Hietala A."/>
            <person name="Himmelstrand K."/>
            <person name="Hoffmeister D."/>
            <person name="Hogberg N."/>
            <person name="James T.Y."/>
            <person name="Karlsson M."/>
            <person name="Kohler A."/>
            <person name="Kues U."/>
            <person name="Lee Y.H."/>
            <person name="Lin Y.C."/>
            <person name="Lind M."/>
            <person name="Lindquist E."/>
            <person name="Lombard V."/>
            <person name="Lucas S."/>
            <person name="Lunden K."/>
            <person name="Morin E."/>
            <person name="Murat C."/>
            <person name="Park J."/>
            <person name="Raffaello T."/>
            <person name="Rouze P."/>
            <person name="Salamov A."/>
            <person name="Schmutz J."/>
            <person name="Solheim H."/>
            <person name="Stahlberg J."/>
            <person name="Velez H."/>
            <person name="de Vries R.P."/>
            <person name="Wiebenga A."/>
            <person name="Woodward S."/>
            <person name="Yakovlev I."/>
            <person name="Garbelotto M."/>
            <person name="Martin F."/>
            <person name="Grigoriev I.V."/>
            <person name="Stenlid J."/>
        </authorList>
    </citation>
    <scope>NUCLEOTIDE SEQUENCE [LARGE SCALE GENOMIC DNA]</scope>
    <source>
        <strain evidence="2 3">TC 32-1</strain>
    </source>
</reference>
<feature type="compositionally biased region" description="Low complexity" evidence="1">
    <location>
        <begin position="119"/>
        <end position="131"/>
    </location>
</feature>
<dbReference type="Pfam" id="PF09729">
    <property type="entry name" value="Gti1_Pac2"/>
    <property type="match status" value="1"/>
</dbReference>
<sequence>MHPATSPALSPSTAAAASAHHSPVQPFIGFVDTTTDALRLIMAARQGVIPRITRRLNDAERRSMIRSGTVFVFSVEESGIRRWTEGLSWSPSRIVGNFLVYREVTERGSSRIAPERRATPSTASASASNSPVQRHRSRSETSVGRSVEAVAAMKPNGLTKKTITVKVDGTDHHLVSYYREEDVHHGRLQRPTSRQDIMDINIPPEMVRATNFRHPPHIEIGADGRAHMYVPSPYPPSGLSMAGPWIAY</sequence>
<dbReference type="Proteomes" id="UP000030671">
    <property type="component" value="Unassembled WGS sequence"/>
</dbReference>
<feature type="compositionally biased region" description="Basic and acidic residues" evidence="1">
    <location>
        <begin position="109"/>
        <end position="118"/>
    </location>
</feature>
<feature type="region of interest" description="Disordered" evidence="1">
    <location>
        <begin position="109"/>
        <end position="145"/>
    </location>
</feature>
<dbReference type="GO" id="GO:0003677">
    <property type="term" value="F:DNA binding"/>
    <property type="evidence" value="ECO:0007669"/>
    <property type="project" value="TreeGrafter"/>
</dbReference>
<evidence type="ECO:0000313" key="2">
    <source>
        <dbReference type="EMBL" id="ETW82758.1"/>
    </source>
</evidence>
<protein>
    <recommendedName>
        <fullName evidence="4">Gti1/Pac2 family-domain-containing protein</fullName>
    </recommendedName>
</protein>
<dbReference type="OrthoDB" id="5572844at2759"/>
<dbReference type="EMBL" id="KI925457">
    <property type="protein sequence ID" value="ETW82758.1"/>
    <property type="molecule type" value="Genomic_DNA"/>
</dbReference>
<proteinExistence type="predicted"/>
<dbReference type="AlphaFoldDB" id="W4KAD6"/>
<name>W4KAD6_HETIT</name>
<gene>
    <name evidence="2" type="ORF">HETIRDRAFT_315871</name>
</gene>
<organism evidence="2 3">
    <name type="scientific">Heterobasidion irregulare (strain TC 32-1)</name>
    <dbReference type="NCBI Taxonomy" id="747525"/>
    <lineage>
        <taxon>Eukaryota</taxon>
        <taxon>Fungi</taxon>
        <taxon>Dikarya</taxon>
        <taxon>Basidiomycota</taxon>
        <taxon>Agaricomycotina</taxon>
        <taxon>Agaricomycetes</taxon>
        <taxon>Russulales</taxon>
        <taxon>Bondarzewiaceae</taxon>
        <taxon>Heterobasidion</taxon>
        <taxon>Heterobasidion annosum species complex</taxon>
    </lineage>
</organism>
<evidence type="ECO:0000313" key="3">
    <source>
        <dbReference type="Proteomes" id="UP000030671"/>
    </source>
</evidence>
<accession>W4KAD6</accession>
<dbReference type="GeneID" id="20670265"/>
<dbReference type="PANTHER" id="PTHR28027">
    <property type="entry name" value="TRANSCRIPTIONAL REGULATOR MIT1"/>
    <property type="match status" value="1"/>
</dbReference>
<dbReference type="InterPro" id="IPR018608">
    <property type="entry name" value="Gti1/Pac2"/>
</dbReference>
<keyword evidence="3" id="KW-1185">Reference proteome</keyword>
<dbReference type="InParanoid" id="W4KAD6"/>
<dbReference type="RefSeq" id="XP_009545084.1">
    <property type="nucleotide sequence ID" value="XM_009546789.1"/>
</dbReference>
<evidence type="ECO:0000256" key="1">
    <source>
        <dbReference type="SAM" id="MobiDB-lite"/>
    </source>
</evidence>
<dbReference type="PANTHER" id="PTHR28027:SF2">
    <property type="entry name" value="TRANSCRIPTIONAL REGULATOR MIT1"/>
    <property type="match status" value="1"/>
</dbReference>
<dbReference type="HOGENOM" id="CLU_028895_3_1_1"/>
<dbReference type="eggNOG" id="KOG4476">
    <property type="taxonomic scope" value="Eukaryota"/>
</dbReference>